<keyword evidence="4 7" id="KW-0812">Transmembrane</keyword>
<evidence type="ECO:0000259" key="8">
    <source>
        <dbReference type="Pfam" id="PF02308"/>
    </source>
</evidence>
<reference evidence="9" key="1">
    <citation type="submission" date="2022-01" db="EMBL/GenBank/DDBJ databases">
        <authorList>
            <person name="Wang Y."/>
        </authorList>
    </citation>
    <scope>NUCLEOTIDE SEQUENCE</scope>
    <source>
        <strain evidence="9">WB101</strain>
    </source>
</reference>
<dbReference type="PANTHER" id="PTHR33778:SF1">
    <property type="entry name" value="MAGNESIUM TRANSPORTER YHID-RELATED"/>
    <property type="match status" value="1"/>
</dbReference>
<dbReference type="PANTHER" id="PTHR33778">
    <property type="entry name" value="PROTEIN MGTC"/>
    <property type="match status" value="1"/>
</dbReference>
<feature type="transmembrane region" description="Helical" evidence="7">
    <location>
        <begin position="6"/>
        <end position="26"/>
    </location>
</feature>
<feature type="transmembrane region" description="Helical" evidence="7">
    <location>
        <begin position="101"/>
        <end position="121"/>
    </location>
</feature>
<accession>A0ABS9KFJ9</accession>
<feature type="domain" description="MgtC/SapB/SrpB/YhiD N-terminal" evidence="8">
    <location>
        <begin position="14"/>
        <end position="147"/>
    </location>
</feature>
<evidence type="ECO:0000256" key="3">
    <source>
        <dbReference type="ARBA" id="ARBA00022475"/>
    </source>
</evidence>
<feature type="transmembrane region" description="Helical" evidence="7">
    <location>
        <begin position="73"/>
        <end position="94"/>
    </location>
</feature>
<evidence type="ECO:0000256" key="5">
    <source>
        <dbReference type="ARBA" id="ARBA00022989"/>
    </source>
</evidence>
<dbReference type="Pfam" id="PF02308">
    <property type="entry name" value="MgtC"/>
    <property type="match status" value="1"/>
</dbReference>
<keyword evidence="10" id="KW-1185">Reference proteome</keyword>
<evidence type="ECO:0000256" key="1">
    <source>
        <dbReference type="ARBA" id="ARBA00004651"/>
    </source>
</evidence>
<comment type="similarity">
    <text evidence="2">Belongs to the MgtC/SapB family.</text>
</comment>
<gene>
    <name evidence="9" type="ORF">L6773_13705</name>
</gene>
<evidence type="ECO:0000256" key="2">
    <source>
        <dbReference type="ARBA" id="ARBA00009298"/>
    </source>
</evidence>
<evidence type="ECO:0000313" key="10">
    <source>
        <dbReference type="Proteomes" id="UP001165366"/>
    </source>
</evidence>
<dbReference type="Proteomes" id="UP001165366">
    <property type="component" value="Unassembled WGS sequence"/>
</dbReference>
<dbReference type="EMBL" id="JAKLWS010000018">
    <property type="protein sequence ID" value="MCG2589629.1"/>
    <property type="molecule type" value="Genomic_DNA"/>
</dbReference>
<sequence>MESALQWEVVGKVAFAIFLGGLIGLEREWASKPAGFRTHMLIAGASTLFVILGDIMIHQFAQRAMPEMLQTDPIRIMEAIITGISFLGAGTIIFKDQINTVEGLTTAASILFVAGIGIAVALSLYTLSFLLTAMVILVLLVLGFVQNRIEGYHQ</sequence>
<evidence type="ECO:0000256" key="7">
    <source>
        <dbReference type="SAM" id="Phobius"/>
    </source>
</evidence>
<name>A0ABS9KFJ9_9BACT</name>
<proteinExistence type="inferred from homology"/>
<dbReference type="InterPro" id="IPR049177">
    <property type="entry name" value="MgtC_SapB_SrpB_YhiD_N"/>
</dbReference>
<feature type="transmembrane region" description="Helical" evidence="7">
    <location>
        <begin position="127"/>
        <end position="145"/>
    </location>
</feature>
<comment type="caution">
    <text evidence="9">The sequence shown here is derived from an EMBL/GenBank/DDBJ whole genome shotgun (WGS) entry which is preliminary data.</text>
</comment>
<evidence type="ECO:0000256" key="4">
    <source>
        <dbReference type="ARBA" id="ARBA00022692"/>
    </source>
</evidence>
<protein>
    <submittedName>
        <fullName evidence="9">MgtC/SapB family protein</fullName>
    </submittedName>
</protein>
<dbReference type="InterPro" id="IPR003416">
    <property type="entry name" value="MgtC/SapB/SrpB/YhiD_fam"/>
</dbReference>
<keyword evidence="3" id="KW-1003">Cell membrane</keyword>
<keyword evidence="5 7" id="KW-1133">Transmembrane helix</keyword>
<dbReference type="PRINTS" id="PR01837">
    <property type="entry name" value="MGTCSAPBPROT"/>
</dbReference>
<dbReference type="RefSeq" id="WP_237854989.1">
    <property type="nucleotide sequence ID" value="NZ_JAKLWS010000018.1"/>
</dbReference>
<feature type="transmembrane region" description="Helical" evidence="7">
    <location>
        <begin position="38"/>
        <end position="61"/>
    </location>
</feature>
<evidence type="ECO:0000256" key="6">
    <source>
        <dbReference type="ARBA" id="ARBA00023136"/>
    </source>
</evidence>
<reference evidence="9" key="2">
    <citation type="submission" date="2024-05" db="EMBL/GenBank/DDBJ databases">
        <title>Rhodohalobacter halophilus gen. nov., sp. nov., a moderately halophilic member of the family Balneolaceae.</title>
        <authorList>
            <person name="Xia J."/>
        </authorList>
    </citation>
    <scope>NUCLEOTIDE SEQUENCE</scope>
    <source>
        <strain evidence="9">WB101</strain>
    </source>
</reference>
<comment type="subcellular location">
    <subcellularLocation>
        <location evidence="1">Cell membrane</location>
        <topology evidence="1">Multi-pass membrane protein</topology>
    </subcellularLocation>
</comment>
<evidence type="ECO:0000313" key="9">
    <source>
        <dbReference type="EMBL" id="MCG2589629.1"/>
    </source>
</evidence>
<keyword evidence="6 7" id="KW-0472">Membrane</keyword>
<organism evidence="9 10">
    <name type="scientific">Rhodohalobacter sulfatireducens</name>
    <dbReference type="NCBI Taxonomy" id="2911366"/>
    <lineage>
        <taxon>Bacteria</taxon>
        <taxon>Pseudomonadati</taxon>
        <taxon>Balneolota</taxon>
        <taxon>Balneolia</taxon>
        <taxon>Balneolales</taxon>
        <taxon>Balneolaceae</taxon>
        <taxon>Rhodohalobacter</taxon>
    </lineage>
</organism>